<dbReference type="InterPro" id="IPR038706">
    <property type="entry name" value="Type_VI_SciN-like_sf"/>
</dbReference>
<dbReference type="InterPro" id="IPR017734">
    <property type="entry name" value="T6SS_SciN"/>
</dbReference>
<dbReference type="Gene3D" id="2.60.40.4150">
    <property type="entry name" value="Type VI secretion system, lipoprotein SciN"/>
    <property type="match status" value="1"/>
</dbReference>
<keyword evidence="2" id="KW-1185">Reference proteome</keyword>
<dbReference type="PROSITE" id="PS51257">
    <property type="entry name" value="PROKAR_LIPOPROTEIN"/>
    <property type="match status" value="1"/>
</dbReference>
<dbReference type="PANTHER" id="PTHR37625:SF4">
    <property type="entry name" value="OUTER MEMBRANE LIPOPROTEIN"/>
    <property type="match status" value="1"/>
</dbReference>
<comment type="caution">
    <text evidence="1">The sequence shown here is derived from an EMBL/GenBank/DDBJ whole genome shotgun (WGS) entry which is preliminary data.</text>
</comment>
<keyword evidence="1" id="KW-0449">Lipoprotein</keyword>
<reference evidence="1" key="1">
    <citation type="submission" date="2023-07" db="EMBL/GenBank/DDBJ databases">
        <title>Marinobacter sp. chi1 genome sequencing and assembly.</title>
        <authorList>
            <person name="Park S."/>
        </authorList>
    </citation>
    <scope>NUCLEOTIDE SEQUENCE</scope>
    <source>
        <strain evidence="1">Chi1</strain>
    </source>
</reference>
<name>A0ABT8VW09_9GAMM</name>
<evidence type="ECO:0000313" key="2">
    <source>
        <dbReference type="Proteomes" id="UP001168640"/>
    </source>
</evidence>
<dbReference type="Pfam" id="PF12790">
    <property type="entry name" value="T6SS-SciN"/>
    <property type="match status" value="1"/>
</dbReference>
<protein>
    <submittedName>
        <fullName evidence="1">Type VI secretion system lipoprotein TssJ</fullName>
    </submittedName>
</protein>
<evidence type="ECO:0000313" key="1">
    <source>
        <dbReference type="EMBL" id="MDO3720171.1"/>
    </source>
</evidence>
<proteinExistence type="predicted"/>
<dbReference type="RefSeq" id="WP_302908442.1">
    <property type="nucleotide sequence ID" value="NZ_JAUMIS010000001.1"/>
</dbReference>
<dbReference type="NCBIfam" id="TIGR03352">
    <property type="entry name" value="VI_chp_3"/>
    <property type="match status" value="1"/>
</dbReference>
<dbReference type="Proteomes" id="UP001168640">
    <property type="component" value="Unassembled WGS sequence"/>
</dbReference>
<dbReference type="PANTHER" id="PTHR37625">
    <property type="entry name" value="OUTER MEMBRANE LIPOPROTEIN-RELATED"/>
    <property type="match status" value="1"/>
</dbReference>
<organism evidence="1 2">
    <name type="scientific">Marinobacter suaedae</name>
    <dbReference type="NCBI Taxonomy" id="3057675"/>
    <lineage>
        <taxon>Bacteria</taxon>
        <taxon>Pseudomonadati</taxon>
        <taxon>Pseudomonadota</taxon>
        <taxon>Gammaproteobacteria</taxon>
        <taxon>Pseudomonadales</taxon>
        <taxon>Marinobacteraceae</taxon>
        <taxon>Marinobacter</taxon>
    </lineage>
</organism>
<accession>A0ABT8VW09</accession>
<gene>
    <name evidence="1" type="primary">tssJ</name>
    <name evidence="1" type="ORF">QVZ43_00455</name>
</gene>
<dbReference type="EMBL" id="JAUMIS010000001">
    <property type="protein sequence ID" value="MDO3720171.1"/>
    <property type="molecule type" value="Genomic_DNA"/>
</dbReference>
<sequence length="158" mass="17750">MGKIISNFSLFLSLGFLLSACQASHEKPLLETTAELEFVVASYVNPDADNRTSPLNITLLRLRDDRQFEQEDFIDVYLDPAKHLSGDLIGKQSLQELLPGESRVEHLELAEDVRYLGVVAAFSDYKHAESKLVLTVEPNQTNHYKITIEGRSMSAIKN</sequence>